<dbReference type="Proteomes" id="UP000650224">
    <property type="component" value="Unassembled WGS sequence"/>
</dbReference>
<keyword evidence="2" id="KW-0808">Transferase</keyword>
<evidence type="ECO:0000313" key="3">
    <source>
        <dbReference type="Proteomes" id="UP000650224"/>
    </source>
</evidence>
<protein>
    <submittedName>
        <fullName evidence="2">Macrolide 2'-phosphotransferase</fullName>
    </submittedName>
</protein>
<proteinExistence type="predicted"/>
<gene>
    <name evidence="2" type="ORF">H9627_11215</name>
</gene>
<dbReference type="EMBL" id="JACSPR010000008">
    <property type="protein sequence ID" value="MBD8030879.1"/>
    <property type="molecule type" value="Genomic_DNA"/>
</dbReference>
<sequence length="292" mass="32765">MDLLDLARAHQLDLEPASLNIIEMGLDFRVVMATNTTGRDWVLRIPRYPSVMDRAAAEARVLQVVSRHLSVAVPDWQVHTRELIAYPLLPGVPGLELTRDGEPVWNVDASSPVYVDHLADILIQLHAIPVAEVADTGIPIRTPEEVREAWSEDLDRVEQEFTVSTALLRRWRAWVEEDTYWPEHTVLTHGEIYPGHTLVEDGRITGIIDWTTARVGDPAADLMMQQMIATPDSVERLLDRYARGGGRIWPRIREHCAELIAANPVGYALYALEVDNPDLLETAGIMLNPPDA</sequence>
<dbReference type="PANTHER" id="PTHR21310:SF15">
    <property type="entry name" value="AMINOGLYCOSIDE PHOSPHOTRANSFERASE DOMAIN-CONTAINING PROTEIN"/>
    <property type="match status" value="1"/>
</dbReference>
<name>A0A8I0HPZ0_9CORY</name>
<dbReference type="PANTHER" id="PTHR21310">
    <property type="entry name" value="AMINOGLYCOSIDE PHOSPHOTRANSFERASE-RELATED-RELATED"/>
    <property type="match status" value="1"/>
</dbReference>
<accession>A0A8I0HPZ0</accession>
<dbReference type="RefSeq" id="WP_191734125.1">
    <property type="nucleotide sequence ID" value="NZ_JACSPR010000008.1"/>
</dbReference>
<evidence type="ECO:0000259" key="1">
    <source>
        <dbReference type="Pfam" id="PF01636"/>
    </source>
</evidence>
<comment type="caution">
    <text evidence="2">The sequence shown here is derived from an EMBL/GenBank/DDBJ whole genome shotgun (WGS) entry which is preliminary data.</text>
</comment>
<dbReference type="GO" id="GO:0016740">
    <property type="term" value="F:transferase activity"/>
    <property type="evidence" value="ECO:0007669"/>
    <property type="project" value="UniProtKB-KW"/>
</dbReference>
<organism evidence="2 3">
    <name type="scientific">Corynebacterium gallinarum</name>
    <dbReference type="NCBI Taxonomy" id="2762214"/>
    <lineage>
        <taxon>Bacteria</taxon>
        <taxon>Bacillati</taxon>
        <taxon>Actinomycetota</taxon>
        <taxon>Actinomycetes</taxon>
        <taxon>Mycobacteriales</taxon>
        <taxon>Corynebacteriaceae</taxon>
        <taxon>Corynebacterium</taxon>
    </lineage>
</organism>
<dbReference type="Gene3D" id="3.30.200.20">
    <property type="entry name" value="Phosphorylase Kinase, domain 1"/>
    <property type="match status" value="1"/>
</dbReference>
<keyword evidence="3" id="KW-1185">Reference proteome</keyword>
<dbReference type="InterPro" id="IPR051678">
    <property type="entry name" value="AGP_Transferase"/>
</dbReference>
<dbReference type="Gene3D" id="3.90.1200.10">
    <property type="match status" value="1"/>
</dbReference>
<evidence type="ECO:0000313" key="2">
    <source>
        <dbReference type="EMBL" id="MBD8030879.1"/>
    </source>
</evidence>
<dbReference type="SUPFAM" id="SSF56112">
    <property type="entry name" value="Protein kinase-like (PK-like)"/>
    <property type="match status" value="1"/>
</dbReference>
<dbReference type="AlphaFoldDB" id="A0A8I0HPZ0"/>
<dbReference type="InterPro" id="IPR002575">
    <property type="entry name" value="Aminoglycoside_PTrfase"/>
</dbReference>
<feature type="domain" description="Aminoglycoside phosphotransferase" evidence="1">
    <location>
        <begin position="21"/>
        <end position="255"/>
    </location>
</feature>
<dbReference type="Pfam" id="PF01636">
    <property type="entry name" value="APH"/>
    <property type="match status" value="1"/>
</dbReference>
<reference evidence="2 3" key="1">
    <citation type="submission" date="2020-08" db="EMBL/GenBank/DDBJ databases">
        <title>A Genomic Blueprint of the Chicken Gut Microbiome.</title>
        <authorList>
            <person name="Gilroy R."/>
            <person name="Ravi A."/>
            <person name="Getino M."/>
            <person name="Pursley I."/>
            <person name="Horton D.L."/>
            <person name="Alikhan N.-F."/>
            <person name="Baker D."/>
            <person name="Gharbi K."/>
            <person name="Hall N."/>
            <person name="Watson M."/>
            <person name="Adriaenssens E.M."/>
            <person name="Foster-Nyarko E."/>
            <person name="Jarju S."/>
            <person name="Secka A."/>
            <person name="Antonio M."/>
            <person name="Oren A."/>
            <person name="Chaudhuri R."/>
            <person name="La Ragione R.M."/>
            <person name="Hildebrand F."/>
            <person name="Pallen M.J."/>
        </authorList>
    </citation>
    <scope>NUCLEOTIDE SEQUENCE [LARGE SCALE GENOMIC DNA]</scope>
    <source>
        <strain evidence="2 3">Sa1YVA5</strain>
    </source>
</reference>
<dbReference type="CDD" id="cd05152">
    <property type="entry name" value="MPH2"/>
    <property type="match status" value="1"/>
</dbReference>
<dbReference type="InterPro" id="IPR011009">
    <property type="entry name" value="Kinase-like_dom_sf"/>
</dbReference>